<dbReference type="SUPFAM" id="SSF50998">
    <property type="entry name" value="Quinoprotein alcohol dehydrogenase-like"/>
    <property type="match status" value="2"/>
</dbReference>
<reference evidence="4 5" key="1">
    <citation type="submission" date="2016-07" db="EMBL/GenBank/DDBJ databases">
        <title>Pervasive Adenine N6-methylation of Active Genes in Fungi.</title>
        <authorList>
            <consortium name="DOE Joint Genome Institute"/>
            <person name="Mondo S.J."/>
            <person name="Dannebaum R.O."/>
            <person name="Kuo R.C."/>
            <person name="Labutti K."/>
            <person name="Haridas S."/>
            <person name="Kuo A."/>
            <person name="Salamov A."/>
            <person name="Ahrendt S.R."/>
            <person name="Lipzen A."/>
            <person name="Sullivan W."/>
            <person name="Andreopoulos W.B."/>
            <person name="Clum A."/>
            <person name="Lindquist E."/>
            <person name="Daum C."/>
            <person name="Ramamoorthy G.K."/>
            <person name="Gryganskyi A."/>
            <person name="Culley D."/>
            <person name="Magnuson J.K."/>
            <person name="James T.Y."/>
            <person name="O'Malley M.A."/>
            <person name="Stajich J.E."/>
            <person name="Spatafora J.W."/>
            <person name="Visel A."/>
            <person name="Grigoriev I.V."/>
        </authorList>
    </citation>
    <scope>NUCLEOTIDE SEQUENCE [LARGE SCALE GENOMIC DNA]</scope>
    <source>
        <strain evidence="4 5">JEL800</strain>
    </source>
</reference>
<evidence type="ECO:0000259" key="3">
    <source>
        <dbReference type="Pfam" id="PF13360"/>
    </source>
</evidence>
<dbReference type="Gene3D" id="2.130.10.10">
    <property type="entry name" value="YVTN repeat-like/Quinoprotein amine dehydrogenase"/>
    <property type="match status" value="2"/>
</dbReference>
<proteinExistence type="predicted"/>
<feature type="compositionally biased region" description="Low complexity" evidence="1">
    <location>
        <begin position="10"/>
        <end position="22"/>
    </location>
</feature>
<dbReference type="InterPro" id="IPR015943">
    <property type="entry name" value="WD40/YVTN_repeat-like_dom_sf"/>
</dbReference>
<protein>
    <submittedName>
        <fullName evidence="4">Quino protein alcohol dehydrogenase-like protein</fullName>
    </submittedName>
</protein>
<dbReference type="PANTHER" id="PTHR34512:SF30">
    <property type="entry name" value="OUTER MEMBRANE PROTEIN ASSEMBLY FACTOR BAMB"/>
    <property type="match status" value="1"/>
</dbReference>
<evidence type="ECO:0000256" key="2">
    <source>
        <dbReference type="SAM" id="Phobius"/>
    </source>
</evidence>
<dbReference type="Pfam" id="PF13360">
    <property type="entry name" value="PQQ_2"/>
    <property type="match status" value="2"/>
</dbReference>
<accession>A0A1Y2BHJ5</accession>
<evidence type="ECO:0000313" key="5">
    <source>
        <dbReference type="Proteomes" id="UP000193642"/>
    </source>
</evidence>
<dbReference type="STRING" id="329046.A0A1Y2BHJ5"/>
<organism evidence="4 5">
    <name type="scientific">Rhizoclosmatium globosum</name>
    <dbReference type="NCBI Taxonomy" id="329046"/>
    <lineage>
        <taxon>Eukaryota</taxon>
        <taxon>Fungi</taxon>
        <taxon>Fungi incertae sedis</taxon>
        <taxon>Chytridiomycota</taxon>
        <taxon>Chytridiomycota incertae sedis</taxon>
        <taxon>Chytridiomycetes</taxon>
        <taxon>Chytridiales</taxon>
        <taxon>Chytriomycetaceae</taxon>
        <taxon>Rhizoclosmatium</taxon>
    </lineage>
</organism>
<evidence type="ECO:0000256" key="1">
    <source>
        <dbReference type="SAM" id="MobiDB-lite"/>
    </source>
</evidence>
<dbReference type="InterPro" id="IPR011047">
    <property type="entry name" value="Quinoprotein_ADH-like_sf"/>
</dbReference>
<dbReference type="PANTHER" id="PTHR34512">
    <property type="entry name" value="CELL SURFACE PROTEIN"/>
    <property type="match status" value="1"/>
</dbReference>
<keyword evidence="2" id="KW-1133">Transmembrane helix</keyword>
<dbReference type="InterPro" id="IPR018391">
    <property type="entry name" value="PQQ_b-propeller_rpt"/>
</dbReference>
<dbReference type="AlphaFoldDB" id="A0A1Y2BHJ5"/>
<dbReference type="InterPro" id="IPR002372">
    <property type="entry name" value="PQQ_rpt_dom"/>
</dbReference>
<gene>
    <name evidence="4" type="ORF">BCR33DRAFT_771163</name>
</gene>
<feature type="transmembrane region" description="Helical" evidence="2">
    <location>
        <begin position="59"/>
        <end position="77"/>
    </location>
</feature>
<keyword evidence="2" id="KW-0472">Membrane</keyword>
<keyword evidence="5" id="KW-1185">Reference proteome</keyword>
<keyword evidence="2" id="KW-0812">Transmembrane</keyword>
<sequence>MEGRARSRSRAPTSTKSALRTVKTTRGRKATRTASKEEVPSPTLKPSGSTELPLDQPSLTALLLFILLAVSLNSLNISTPITFAPLKQKLAALKRYLFRSKFPTDLPPNVAPWPSFRANCENTGFVPMRTHTKEQPQPAQYWSFQTGRGIFSVPAISSDSHVLIGSADRKFYALDEATGQEIWNIPTGEIIDSAGAIHGSNIIFASGDGHVYNASIATGEIHWKFAAHHQENTKDENEGLTCGEAEFIVANGGTSTWFEGQVQISPIDGRIYIGNDDYRMYSIYANGTEAYSFYPGPLPYGTIWSGPAITRSGSVIGSSMNGKYFKLDKNGKCIWFHEEMNSISSGPAVEADLKLVFIGSWNGVMKGVNHTTGHTVWTFTAADQIYGGAAVDAARRQIYFGSQDGVFYALNSETGKSVWRFRVNYPIRTSPALALDAVYFGAANGMIYALNPANGDLIWAFDTTEDPDHREINASPALGHASVIFGSEDGRIISVPYRYCLDERTKNDKRCFRDSASIGVTSDEGRNLYYVYPGGIISRTIPDGFPIEGEFHIRLLIVADNKTRPAHVLSATAELSPATTTLVVDYLSTSGSILITRKEDFLASDTTYNLTVTMFDNSMASTKKTFTFQTAPQIPPAPKAPAVNGDKVTTLHVYNLKPSYPPSWISLNQIGFDSVNLLASTIHIFNKTSYLLWIAAGHLNQDSTITLDPTTPTLAPGVLTMHPNNRTFQLVSQFSLITGGPPIPMTAFTVSSHFDVDGTFGTKGTPSWMSWSSWCGDSISSLIGAIQTNMCSSRGRIVTVGAARGRIYGTVLGERNKNWGVKKVGVKASGWLGTEYLVTAQIGSVKKLGDEEQLPIFGIVLFDDRKQVPVFVDYKAGLKIEKQSEGVVVSLTVPSSSWIGGDEVNSVRVVVMVDMFPAYNGVVTVQH</sequence>
<dbReference type="EMBL" id="MCGO01000067">
    <property type="protein sequence ID" value="ORY33595.1"/>
    <property type="molecule type" value="Genomic_DNA"/>
</dbReference>
<dbReference type="Proteomes" id="UP000193642">
    <property type="component" value="Unassembled WGS sequence"/>
</dbReference>
<name>A0A1Y2BHJ5_9FUNG</name>
<dbReference type="SMART" id="SM00564">
    <property type="entry name" value="PQQ"/>
    <property type="match status" value="6"/>
</dbReference>
<evidence type="ECO:0000313" key="4">
    <source>
        <dbReference type="EMBL" id="ORY33595.1"/>
    </source>
</evidence>
<dbReference type="OrthoDB" id="2097224at2759"/>
<feature type="region of interest" description="Disordered" evidence="1">
    <location>
        <begin position="1"/>
        <end position="52"/>
    </location>
</feature>
<feature type="domain" description="Pyrrolo-quinoline quinone repeat" evidence="3">
    <location>
        <begin position="139"/>
        <end position="230"/>
    </location>
</feature>
<feature type="domain" description="Pyrrolo-quinoline quinone repeat" evidence="3">
    <location>
        <begin position="363"/>
        <end position="495"/>
    </location>
</feature>
<comment type="caution">
    <text evidence="4">The sequence shown here is derived from an EMBL/GenBank/DDBJ whole genome shotgun (WGS) entry which is preliminary data.</text>
</comment>